<comment type="caution">
    <text evidence="2">The sequence shown here is derived from an EMBL/GenBank/DDBJ whole genome shotgun (WGS) entry which is preliminary data.</text>
</comment>
<feature type="compositionally biased region" description="Acidic residues" evidence="1">
    <location>
        <begin position="230"/>
        <end position="246"/>
    </location>
</feature>
<feature type="compositionally biased region" description="Acidic residues" evidence="1">
    <location>
        <begin position="195"/>
        <end position="207"/>
    </location>
</feature>
<keyword evidence="3" id="KW-1185">Reference proteome</keyword>
<dbReference type="AlphaFoldDB" id="A0AAD4XQS7"/>
<evidence type="ECO:0000313" key="2">
    <source>
        <dbReference type="EMBL" id="KAI3938600.1"/>
    </source>
</evidence>
<feature type="region of interest" description="Disordered" evidence="1">
    <location>
        <begin position="182"/>
        <end position="259"/>
    </location>
</feature>
<organism evidence="2 3">
    <name type="scientific">Papaver atlanticum</name>
    <dbReference type="NCBI Taxonomy" id="357466"/>
    <lineage>
        <taxon>Eukaryota</taxon>
        <taxon>Viridiplantae</taxon>
        <taxon>Streptophyta</taxon>
        <taxon>Embryophyta</taxon>
        <taxon>Tracheophyta</taxon>
        <taxon>Spermatophyta</taxon>
        <taxon>Magnoliopsida</taxon>
        <taxon>Ranunculales</taxon>
        <taxon>Papaveraceae</taxon>
        <taxon>Papaveroideae</taxon>
        <taxon>Papaver</taxon>
    </lineage>
</organism>
<gene>
    <name evidence="2" type="ORF">MKW98_016105</name>
</gene>
<sequence>MRNAYKAYRHKLHLAYEKDGSDGCATSDGHLEALAHPPEIYPNKRDWAYMCEHFTTDEFKKISERVRLAAAAKQLNGINHSNGNKSFNGIEYELLQAGQPCDPVAFFRRTHDPEKKINAKYKEMSPQNRGETNDNLEEIFYKVLNAGCSGKQCHKAHLTNYSLYQKKEEEMTELKVRMASLEQEKKVGMPAMELSSEDDAEDNDEDADMRGSQIHEHLDAFEGSDRKAEEEDVEAFGNDQEEGGEENPDRELKEDDEEE</sequence>
<dbReference type="EMBL" id="JAJJMB010005516">
    <property type="protein sequence ID" value="KAI3938600.1"/>
    <property type="molecule type" value="Genomic_DNA"/>
</dbReference>
<reference evidence="2" key="1">
    <citation type="submission" date="2022-04" db="EMBL/GenBank/DDBJ databases">
        <title>A functionally conserved STORR gene fusion in Papaver species that diverged 16.8 million years ago.</title>
        <authorList>
            <person name="Catania T."/>
        </authorList>
    </citation>
    <scope>NUCLEOTIDE SEQUENCE</scope>
    <source>
        <strain evidence="2">S-188037</strain>
    </source>
</reference>
<dbReference type="Proteomes" id="UP001202328">
    <property type="component" value="Unassembled WGS sequence"/>
</dbReference>
<proteinExistence type="predicted"/>
<feature type="compositionally biased region" description="Basic and acidic residues" evidence="1">
    <location>
        <begin position="213"/>
        <end position="229"/>
    </location>
</feature>
<evidence type="ECO:0000313" key="3">
    <source>
        <dbReference type="Proteomes" id="UP001202328"/>
    </source>
</evidence>
<dbReference type="InterPro" id="IPR004252">
    <property type="entry name" value="Probable_transposase_24"/>
</dbReference>
<protein>
    <submittedName>
        <fullName evidence="2">Uncharacterized protein</fullName>
    </submittedName>
</protein>
<dbReference type="Pfam" id="PF03004">
    <property type="entry name" value="Transposase_24"/>
    <property type="match status" value="1"/>
</dbReference>
<evidence type="ECO:0000256" key="1">
    <source>
        <dbReference type="SAM" id="MobiDB-lite"/>
    </source>
</evidence>
<accession>A0AAD4XQS7</accession>
<name>A0AAD4XQS7_9MAGN</name>